<dbReference type="EMBL" id="JAUTXT010000011">
    <property type="protein sequence ID" value="KAK3676266.1"/>
    <property type="molecule type" value="Genomic_DNA"/>
</dbReference>
<sequence length="458" mass="51423">MSSPYSNDRSKTCKHETSRRSCLACAAHNTRLDFIEAVTERDKRSGLVQGYEGQLKDPELPLKERKKFEERLEKARKEHVAWSDRHDGLEVDVVAADKLVQAICDENAPEDLAEAFEARAIERVEELRNIWSLVNPTGEKEEESEPYEFVSADPALKLDFNQLDRSSIPATVDTLVTDGPGFEMFLRLGRKNKRLPSKTVGDHDGPAIMSYGAAYDMFGALPGLDAFWVDKDKLEDARLALLEAGEDEGEDEVAEDMAHSDVLVPAPQTELEFRQLDEVHVPTVSRLEEEQQRALFAADKYMQYLSVLARQYHNLWLAQQEAEELEVAKAIFGPKKVEGSADAEPAAIEAPTKAAAVRGSWPPVEGLDFAGFTNWVVACKELDPAFNATLKTWDAQRKARNLRTKELLEQWKQPKDFDSGNARHPSMKDFYNGRVLGTVDLEALGLKKKPKQKQPAGR</sequence>
<organism evidence="1 2">
    <name type="scientific">Recurvomyces mirabilis</name>
    <dbReference type="NCBI Taxonomy" id="574656"/>
    <lineage>
        <taxon>Eukaryota</taxon>
        <taxon>Fungi</taxon>
        <taxon>Dikarya</taxon>
        <taxon>Ascomycota</taxon>
        <taxon>Pezizomycotina</taxon>
        <taxon>Dothideomycetes</taxon>
        <taxon>Dothideomycetidae</taxon>
        <taxon>Mycosphaerellales</taxon>
        <taxon>Teratosphaeriaceae</taxon>
        <taxon>Recurvomyces</taxon>
    </lineage>
</organism>
<protein>
    <submittedName>
        <fullName evidence="1">Uncharacterized protein</fullName>
    </submittedName>
</protein>
<gene>
    <name evidence="1" type="ORF">LTR78_004016</name>
</gene>
<dbReference type="Proteomes" id="UP001274830">
    <property type="component" value="Unassembled WGS sequence"/>
</dbReference>
<evidence type="ECO:0000313" key="1">
    <source>
        <dbReference type="EMBL" id="KAK3676266.1"/>
    </source>
</evidence>
<proteinExistence type="predicted"/>
<name>A0AAE0WQZ6_9PEZI</name>
<comment type="caution">
    <text evidence="1">The sequence shown here is derived from an EMBL/GenBank/DDBJ whole genome shotgun (WGS) entry which is preliminary data.</text>
</comment>
<reference evidence="1" key="1">
    <citation type="submission" date="2023-07" db="EMBL/GenBank/DDBJ databases">
        <title>Black Yeasts Isolated from many extreme environments.</title>
        <authorList>
            <person name="Coleine C."/>
            <person name="Stajich J.E."/>
            <person name="Selbmann L."/>
        </authorList>
    </citation>
    <scope>NUCLEOTIDE SEQUENCE</scope>
    <source>
        <strain evidence="1">CCFEE 5485</strain>
    </source>
</reference>
<evidence type="ECO:0000313" key="2">
    <source>
        <dbReference type="Proteomes" id="UP001274830"/>
    </source>
</evidence>
<dbReference type="AlphaFoldDB" id="A0AAE0WQZ6"/>
<accession>A0AAE0WQZ6</accession>
<keyword evidence="2" id="KW-1185">Reference proteome</keyword>